<dbReference type="HAMAP" id="MF_00691">
    <property type="entry name" value="PxpA"/>
    <property type="match status" value="1"/>
</dbReference>
<sequence length="269" mass="28147">MNDRLDQLTPRLDAAKAVDLNCDFGEGFGAYSFGQDDELLRYVTSVNIACGFHAGDPHTMRTAARKSLAAGVAVGAHPGLPDRLGFGRREMKITASEAYDYVVYQVGALSAFVQAMGGRLRHVKPHGALYHMAGRDQEIAAAVVKAAADVDKRLLVFGGSGSLLLNEARRQGLGAVSEVFADRTYRADGTLTPRREPGALLASTEAAVQQAVSMAAEGKAYTASGDIIAIKADTICLHGDGPHAAAFAHSISSALLAANISLRAPGAVL</sequence>
<evidence type="ECO:0000256" key="1">
    <source>
        <dbReference type="HAMAP-Rule" id="MF_00691"/>
    </source>
</evidence>
<reference evidence="2 3" key="1">
    <citation type="submission" date="2023-07" db="EMBL/GenBank/DDBJ databases">
        <title>Sorghum-associated microbial communities from plants grown in Nebraska, USA.</title>
        <authorList>
            <person name="Schachtman D."/>
        </authorList>
    </citation>
    <scope>NUCLEOTIDE SEQUENCE [LARGE SCALE GENOMIC DNA]</scope>
    <source>
        <strain evidence="2 3">CC482</strain>
    </source>
</reference>
<evidence type="ECO:0000313" key="3">
    <source>
        <dbReference type="Proteomes" id="UP001229346"/>
    </source>
</evidence>
<gene>
    <name evidence="1" type="primary">pxpA</name>
    <name evidence="2" type="ORF">J2T15_000437</name>
</gene>
<dbReference type="InterPro" id="IPR005501">
    <property type="entry name" value="LamB/YcsF/PxpA-like"/>
</dbReference>
<dbReference type="PANTHER" id="PTHR30292:SF0">
    <property type="entry name" value="5-OXOPROLINASE SUBUNIT A"/>
    <property type="match status" value="1"/>
</dbReference>
<evidence type="ECO:0000313" key="2">
    <source>
        <dbReference type="EMBL" id="MDQ0111021.1"/>
    </source>
</evidence>
<dbReference type="NCBIfam" id="NF003816">
    <property type="entry name" value="PRK05406.1-5"/>
    <property type="match status" value="1"/>
</dbReference>
<keyword evidence="3" id="KW-1185">Reference proteome</keyword>
<comment type="subunit">
    <text evidence="1">Forms a complex composed of PxpA, PxpB and PxpC.</text>
</comment>
<dbReference type="Proteomes" id="UP001229346">
    <property type="component" value="Unassembled WGS sequence"/>
</dbReference>
<name>A0ABT9TUI6_PAEHA</name>
<comment type="caution">
    <text evidence="2">The sequence shown here is derived from an EMBL/GenBank/DDBJ whole genome shotgun (WGS) entry which is preliminary data.</text>
</comment>
<dbReference type="Gene3D" id="3.20.20.370">
    <property type="entry name" value="Glycoside hydrolase/deacetylase"/>
    <property type="match status" value="1"/>
</dbReference>
<keyword evidence="1" id="KW-0378">Hydrolase</keyword>
<dbReference type="SUPFAM" id="SSF88713">
    <property type="entry name" value="Glycoside hydrolase/deacetylase"/>
    <property type="match status" value="1"/>
</dbReference>
<dbReference type="Pfam" id="PF03746">
    <property type="entry name" value="LamB_YcsF"/>
    <property type="match status" value="1"/>
</dbReference>
<dbReference type="PANTHER" id="PTHR30292">
    <property type="entry name" value="UNCHARACTERIZED PROTEIN YBGL-RELATED"/>
    <property type="match status" value="1"/>
</dbReference>
<dbReference type="NCBIfam" id="NF003814">
    <property type="entry name" value="PRK05406.1-3"/>
    <property type="match status" value="1"/>
</dbReference>
<dbReference type="InterPro" id="IPR011330">
    <property type="entry name" value="Glyco_hydro/deAcase_b/a-brl"/>
</dbReference>
<accession>A0ABT9TUI6</accession>
<keyword evidence="1" id="KW-0067">ATP-binding</keyword>
<protein>
    <recommendedName>
        <fullName evidence="1">5-oxoprolinase subunit A</fullName>
        <shortName evidence="1">5-OPase subunit A</shortName>
        <ecNumber evidence="1">3.5.2.9</ecNumber>
    </recommendedName>
    <alternativeName>
        <fullName evidence="1">5-oxoprolinase (ATP-hydrolyzing) subunit A</fullName>
    </alternativeName>
</protein>
<dbReference type="EC" id="3.5.2.9" evidence="1"/>
<comment type="similarity">
    <text evidence="1">Belongs to the LamB/PxpA family.</text>
</comment>
<comment type="catalytic activity">
    <reaction evidence="1">
        <text>5-oxo-L-proline + ATP + 2 H2O = L-glutamate + ADP + phosphate + H(+)</text>
        <dbReference type="Rhea" id="RHEA:10348"/>
        <dbReference type="ChEBI" id="CHEBI:15377"/>
        <dbReference type="ChEBI" id="CHEBI:15378"/>
        <dbReference type="ChEBI" id="CHEBI:29985"/>
        <dbReference type="ChEBI" id="CHEBI:30616"/>
        <dbReference type="ChEBI" id="CHEBI:43474"/>
        <dbReference type="ChEBI" id="CHEBI:58402"/>
        <dbReference type="ChEBI" id="CHEBI:456216"/>
        <dbReference type="EC" id="3.5.2.9"/>
    </reaction>
</comment>
<proteinExistence type="inferred from homology"/>
<dbReference type="RefSeq" id="WP_307200593.1">
    <property type="nucleotide sequence ID" value="NZ_JAUSSU010000001.1"/>
</dbReference>
<keyword evidence="1" id="KW-0547">Nucleotide-binding</keyword>
<comment type="function">
    <text evidence="1">Catalyzes the cleavage of 5-oxoproline to form L-glutamate coupled to the hydrolysis of ATP to ADP and inorganic phosphate.</text>
</comment>
<organism evidence="2 3">
    <name type="scientific">Paenibacillus harenae</name>
    <dbReference type="NCBI Taxonomy" id="306543"/>
    <lineage>
        <taxon>Bacteria</taxon>
        <taxon>Bacillati</taxon>
        <taxon>Bacillota</taxon>
        <taxon>Bacilli</taxon>
        <taxon>Bacillales</taxon>
        <taxon>Paenibacillaceae</taxon>
        <taxon>Paenibacillus</taxon>
    </lineage>
</organism>
<dbReference type="CDD" id="cd10787">
    <property type="entry name" value="LamB_YcsF_like"/>
    <property type="match status" value="1"/>
</dbReference>
<dbReference type="EMBL" id="JAUSSU010000001">
    <property type="protein sequence ID" value="MDQ0111021.1"/>
    <property type="molecule type" value="Genomic_DNA"/>
</dbReference>